<evidence type="ECO:0000313" key="2">
    <source>
        <dbReference type="Proteomes" id="UP001176941"/>
    </source>
</evidence>
<sequence>MGFGRSGSASNKLGRLALGHQTCPRGSYLFLAHTSPSSFSPPSHSQLEESAREMVLPLTSSLYLLTFATAWPQRPVHDVSQWQNRNRQAEGRAVDEASSAFGIAVTCCQFSPFATSSAILI</sequence>
<organism evidence="1 2">
    <name type="scientific">Rangifer tarandus platyrhynchus</name>
    <name type="common">Svalbard reindeer</name>
    <dbReference type="NCBI Taxonomy" id="3082113"/>
    <lineage>
        <taxon>Eukaryota</taxon>
        <taxon>Metazoa</taxon>
        <taxon>Chordata</taxon>
        <taxon>Craniata</taxon>
        <taxon>Vertebrata</taxon>
        <taxon>Euteleostomi</taxon>
        <taxon>Mammalia</taxon>
        <taxon>Eutheria</taxon>
        <taxon>Laurasiatheria</taxon>
        <taxon>Artiodactyla</taxon>
        <taxon>Ruminantia</taxon>
        <taxon>Pecora</taxon>
        <taxon>Cervidae</taxon>
        <taxon>Odocoileinae</taxon>
        <taxon>Rangifer</taxon>
    </lineage>
</organism>
<reference evidence="1" key="1">
    <citation type="submission" date="2023-04" db="EMBL/GenBank/DDBJ databases">
        <authorList>
            <consortium name="ELIXIR-Norway"/>
        </authorList>
    </citation>
    <scope>NUCLEOTIDE SEQUENCE [LARGE SCALE GENOMIC DNA]</scope>
</reference>
<proteinExistence type="predicted"/>
<name>A0ABN8Y1H5_RANTA</name>
<accession>A0ABN8Y1H5</accession>
<gene>
    <name evidence="1" type="ORF">MRATA1EN1_LOCUS4116</name>
</gene>
<evidence type="ECO:0000313" key="1">
    <source>
        <dbReference type="EMBL" id="CAI9155154.1"/>
    </source>
</evidence>
<dbReference type="EMBL" id="OX459948">
    <property type="protein sequence ID" value="CAI9155154.1"/>
    <property type="molecule type" value="Genomic_DNA"/>
</dbReference>
<keyword evidence="2" id="KW-1185">Reference proteome</keyword>
<protein>
    <submittedName>
        <fullName evidence="1">Uncharacterized protein</fullName>
    </submittedName>
</protein>
<dbReference type="Proteomes" id="UP001176941">
    <property type="component" value="Chromosome 12"/>
</dbReference>